<dbReference type="SUPFAM" id="SSF53448">
    <property type="entry name" value="Nucleotide-diphospho-sugar transferases"/>
    <property type="match status" value="1"/>
</dbReference>
<keyword evidence="4" id="KW-1185">Reference proteome</keyword>
<dbReference type="GO" id="GO:0016757">
    <property type="term" value="F:glycosyltransferase activity"/>
    <property type="evidence" value="ECO:0007669"/>
    <property type="project" value="UniProtKB-KW"/>
</dbReference>
<keyword evidence="1" id="KW-1133">Transmembrane helix</keyword>
<dbReference type="InterPro" id="IPR001173">
    <property type="entry name" value="Glyco_trans_2-like"/>
</dbReference>
<dbReference type="Proteomes" id="UP001165679">
    <property type="component" value="Unassembled WGS sequence"/>
</dbReference>
<dbReference type="PANTHER" id="PTHR43646">
    <property type="entry name" value="GLYCOSYLTRANSFERASE"/>
    <property type="match status" value="1"/>
</dbReference>
<sequence>MTALAWLALLAWVYLVFLHGRFWQAGPTLAPARPRHAPPVAVVVPARDEADVIARSIGSLLAQDYPGPFRVVLVDDNSTDGTAAIARALPGATGRLTVIDGAPRPAGWAGKLWAVHQGVAATTEEMVLLTDADITHDPAHLSTLVTQAERTGVDMASEMVALNCESRAERALVPAFVYLFALLYPFAWVNDPLRATAAAAGGTVLVRRRALDRIGGIAAISGALIDDVTLAGAVKRGGRIWLGHSALARSIRPYPGFADIWRMVARSAYVQLRYSPLLLVATTLGLALVFLLPPYAALAHHSLPGLAAWALMAASFVPTLWRFGLPWLWAPLLPAIAAFYMAATIGAALDHHRGRGVVWKRRAYTETRA</sequence>
<evidence type="ECO:0000259" key="2">
    <source>
        <dbReference type="Pfam" id="PF00535"/>
    </source>
</evidence>
<keyword evidence="1" id="KW-0812">Transmembrane</keyword>
<feature type="transmembrane region" description="Helical" evidence="1">
    <location>
        <begin position="327"/>
        <end position="349"/>
    </location>
</feature>
<feature type="domain" description="Glycosyltransferase 2-like" evidence="2">
    <location>
        <begin position="42"/>
        <end position="212"/>
    </location>
</feature>
<keyword evidence="3" id="KW-0328">Glycosyltransferase</keyword>
<accession>A0AA41YIK2</accession>
<evidence type="ECO:0000256" key="1">
    <source>
        <dbReference type="SAM" id="Phobius"/>
    </source>
</evidence>
<dbReference type="Pfam" id="PF00535">
    <property type="entry name" value="Glycos_transf_2"/>
    <property type="match status" value="1"/>
</dbReference>
<dbReference type="PANTHER" id="PTHR43646:SF3">
    <property type="entry name" value="SLR1566 PROTEIN"/>
    <property type="match status" value="1"/>
</dbReference>
<evidence type="ECO:0000313" key="4">
    <source>
        <dbReference type="Proteomes" id="UP001165679"/>
    </source>
</evidence>
<organism evidence="3 4">
    <name type="scientific">Limobrevibacterium gyesilva</name>
    <dbReference type="NCBI Taxonomy" id="2991712"/>
    <lineage>
        <taxon>Bacteria</taxon>
        <taxon>Pseudomonadati</taxon>
        <taxon>Pseudomonadota</taxon>
        <taxon>Alphaproteobacteria</taxon>
        <taxon>Acetobacterales</taxon>
        <taxon>Acetobacteraceae</taxon>
        <taxon>Limobrevibacterium</taxon>
    </lineage>
</organism>
<proteinExistence type="predicted"/>
<name>A0AA41YIK2_9PROT</name>
<feature type="transmembrane region" description="Helical" evidence="1">
    <location>
        <begin position="274"/>
        <end position="296"/>
    </location>
</feature>
<dbReference type="Gene3D" id="3.90.550.10">
    <property type="entry name" value="Spore Coat Polysaccharide Biosynthesis Protein SpsA, Chain A"/>
    <property type="match status" value="1"/>
</dbReference>
<dbReference type="InterPro" id="IPR029044">
    <property type="entry name" value="Nucleotide-diphossugar_trans"/>
</dbReference>
<reference evidence="3" key="2">
    <citation type="submission" date="2022-10" db="EMBL/GenBank/DDBJ databases">
        <authorList>
            <person name="Trinh H.N."/>
        </authorList>
    </citation>
    <scope>NUCLEOTIDE SEQUENCE</scope>
    <source>
        <strain evidence="3">RN2-1</strain>
    </source>
</reference>
<dbReference type="InterPro" id="IPR017832">
    <property type="entry name" value="Glyco_trans_2_hopen-assoc_HpnB"/>
</dbReference>
<dbReference type="EC" id="2.4.-.-" evidence="3"/>
<keyword evidence="3" id="KW-0808">Transferase</keyword>
<dbReference type="NCBIfam" id="TIGR03469">
    <property type="entry name" value="HpnB"/>
    <property type="match status" value="1"/>
</dbReference>
<gene>
    <name evidence="3" type="ORF">OL599_03970</name>
</gene>
<dbReference type="RefSeq" id="WP_264712294.1">
    <property type="nucleotide sequence ID" value="NZ_JAPDNT010000001.1"/>
</dbReference>
<evidence type="ECO:0000313" key="3">
    <source>
        <dbReference type="EMBL" id="MCW3473724.1"/>
    </source>
</evidence>
<dbReference type="CDD" id="cd00761">
    <property type="entry name" value="Glyco_tranf_GTA_type"/>
    <property type="match status" value="1"/>
</dbReference>
<reference evidence="3" key="1">
    <citation type="submission" date="2022-09" db="EMBL/GenBank/DDBJ databases">
        <title>Rhodovastum sp. nov. RN2-1 isolated from soil in Seongnam, South Korea.</title>
        <authorList>
            <person name="Le N.T."/>
        </authorList>
    </citation>
    <scope>NUCLEOTIDE SEQUENCE</scope>
    <source>
        <strain evidence="3">RN2-1</strain>
    </source>
</reference>
<dbReference type="AlphaFoldDB" id="A0AA41YIK2"/>
<protein>
    <submittedName>
        <fullName evidence="3">Glycosyltransferase</fullName>
        <ecNumber evidence="3">2.4.-.-</ecNumber>
    </submittedName>
</protein>
<dbReference type="EMBL" id="JAPDNT010000001">
    <property type="protein sequence ID" value="MCW3473724.1"/>
    <property type="molecule type" value="Genomic_DNA"/>
</dbReference>
<keyword evidence="1" id="KW-0472">Membrane</keyword>
<comment type="caution">
    <text evidence="3">The sequence shown here is derived from an EMBL/GenBank/DDBJ whole genome shotgun (WGS) entry which is preliminary data.</text>
</comment>